<accession>A0A3S8SDQ2</accession>
<feature type="domain" description="S-layer protein C-terminal" evidence="2">
    <location>
        <begin position="438"/>
        <end position="501"/>
    </location>
</feature>
<name>A0A3S8SDQ2_LACHE</name>
<feature type="transmembrane region" description="Helical" evidence="1">
    <location>
        <begin position="59"/>
        <end position="80"/>
    </location>
</feature>
<organism evidence="5 6">
    <name type="scientific">Lactobacillus helveticus</name>
    <name type="common">Lactobacillus suntoryeus</name>
    <dbReference type="NCBI Taxonomy" id="1587"/>
    <lineage>
        <taxon>Bacteria</taxon>
        <taxon>Bacillati</taxon>
        <taxon>Bacillota</taxon>
        <taxon>Bacilli</taxon>
        <taxon>Lactobacillales</taxon>
        <taxon>Lactobacillaceae</taxon>
        <taxon>Lactobacillus</taxon>
    </lineage>
</organism>
<dbReference type="Pfam" id="PF22796">
    <property type="entry name" value="SlpA_N"/>
    <property type="match status" value="1"/>
</dbReference>
<dbReference type="PRINTS" id="PR01729">
    <property type="entry name" value="SURFACELAYER"/>
</dbReference>
<reference evidence="5 6" key="1">
    <citation type="submission" date="2017-02" db="EMBL/GenBank/DDBJ databases">
        <title>Complete genome sequence of Lactobacillus helveticus.</title>
        <authorList>
            <person name="Kim J.F."/>
            <person name="Chung Y."/>
            <person name="Kwak M."/>
        </authorList>
    </citation>
    <scope>NUCLEOTIDE SEQUENCE [LARGE SCALE GENOMIC DNA]</scope>
    <source>
        <strain evidence="5 6">LH5</strain>
    </source>
</reference>
<dbReference type="Pfam" id="PF22797">
    <property type="entry name" value="SlpA_D2"/>
    <property type="match status" value="1"/>
</dbReference>
<feature type="domain" description="S-layer protein N-terminal" evidence="3">
    <location>
        <begin position="101"/>
        <end position="253"/>
    </location>
</feature>
<evidence type="ECO:0000259" key="3">
    <source>
        <dbReference type="Pfam" id="PF22796"/>
    </source>
</evidence>
<dbReference type="InterPro" id="IPR024968">
    <property type="entry name" value="SlpA_C_lactobacillus"/>
</dbReference>
<dbReference type="GO" id="GO:0005199">
    <property type="term" value="F:structural constituent of cell wall"/>
    <property type="evidence" value="ECO:0007669"/>
    <property type="project" value="InterPro"/>
</dbReference>
<dbReference type="Pfam" id="PF03217">
    <property type="entry name" value="SlpA"/>
    <property type="match status" value="2"/>
</dbReference>
<dbReference type="InterPro" id="IPR055005">
    <property type="entry name" value="SlpA_D2"/>
</dbReference>
<proteinExistence type="predicted"/>
<evidence type="ECO:0000256" key="1">
    <source>
        <dbReference type="SAM" id="Phobius"/>
    </source>
</evidence>
<dbReference type="GO" id="GO:0009274">
    <property type="term" value="C:peptidoglycan-based cell wall"/>
    <property type="evidence" value="ECO:0007669"/>
    <property type="project" value="InterPro"/>
</dbReference>
<keyword evidence="1" id="KW-0472">Membrane</keyword>
<keyword evidence="1" id="KW-0812">Transmembrane</keyword>
<evidence type="ECO:0000313" key="5">
    <source>
        <dbReference type="EMBL" id="AZK91929.1"/>
    </source>
</evidence>
<protein>
    <submittedName>
        <fullName evidence="5">S-layer protein</fullName>
    </submittedName>
</protein>
<keyword evidence="1" id="KW-1133">Transmembrane helix</keyword>
<feature type="domain" description="S-layer protein C-terminal" evidence="2">
    <location>
        <begin position="373"/>
        <end position="437"/>
    </location>
</feature>
<gene>
    <name evidence="5" type="primary">slpH_3</name>
    <name evidence="5" type="ORF">LH5_01698</name>
</gene>
<evidence type="ECO:0000313" key="6">
    <source>
        <dbReference type="Proteomes" id="UP000267945"/>
    </source>
</evidence>
<sequence>MTPVRMLILQQGLLPHESYRLMELALKSFVHYRLLSHAEPMAYYIFYISRRKDHMKKNLRIVSVAAAALLAVAPVAATAMPVNADTTATATATTTNKPTVDLSGAGSVSESKDTVKVTPSFTLNSATKSTPATLKGSIEASLNGTSVTADIADVAKDVTLKDDGGKTVYSYNEGEKKVDNNLSAVEAGKEYTMTLSGVGFSFGKANAGKTLTFKLPKNVKVNDTSNDVKVSLDQYGNATNLKFVISNIKAYDSANTNAVSFYDAKSGLVATQGSYMTLADENGNLNVNTLLKALNDKYEAMQFRNGNFATVTPSTTADDVKAELEKAGIKVSDDGSFEAPDTFTVTLNAKSDVNGKTGSLPVVVTVPNGKSTVVPSVAKTIMHNAYYYDKNAKRVGTDKVTRYNTVTVAMNTTKLANGVSYYEVIENGKATGKYINADNIDGTKRTLKHNAYVYKTSKKRANKVVLKKGTEVTTYGGSYKFKNGKKYYKIGADTKKTYVRVENFD</sequence>
<dbReference type="EMBL" id="CP019581">
    <property type="protein sequence ID" value="AZK91929.1"/>
    <property type="molecule type" value="Genomic_DNA"/>
</dbReference>
<dbReference type="AlphaFoldDB" id="A0A3S8SDQ2"/>
<dbReference type="Proteomes" id="UP000267945">
    <property type="component" value="Chromosome"/>
</dbReference>
<evidence type="ECO:0000259" key="4">
    <source>
        <dbReference type="Pfam" id="PF22797"/>
    </source>
</evidence>
<feature type="domain" description="S-layer protein" evidence="4">
    <location>
        <begin position="267"/>
        <end position="368"/>
    </location>
</feature>
<dbReference type="InterPro" id="IPR055006">
    <property type="entry name" value="SlpA_N"/>
</dbReference>
<dbReference type="GO" id="GO:0030115">
    <property type="term" value="C:S-layer"/>
    <property type="evidence" value="ECO:0007669"/>
    <property type="project" value="InterPro"/>
</dbReference>
<evidence type="ECO:0000259" key="2">
    <source>
        <dbReference type="Pfam" id="PF03217"/>
    </source>
</evidence>
<dbReference type="InterPro" id="IPR004903">
    <property type="entry name" value="S-layer_prot"/>
</dbReference>